<sequence length="78" mass="8721">MHAMLFSLSVFKLLSSHYSLLDSSVASVLNQVPCLSASPCPVQFLSCMSVLYRQDHFLQSMRLDRDGRRAVKDGTRDG</sequence>
<feature type="chain" id="PRO_5045333364" description="Secreted protein" evidence="1">
    <location>
        <begin position="17"/>
        <end position="78"/>
    </location>
</feature>
<organism evidence="2 3">
    <name type="scientific">Ataeniobius toweri</name>
    <dbReference type="NCBI Taxonomy" id="208326"/>
    <lineage>
        <taxon>Eukaryota</taxon>
        <taxon>Metazoa</taxon>
        <taxon>Chordata</taxon>
        <taxon>Craniata</taxon>
        <taxon>Vertebrata</taxon>
        <taxon>Euteleostomi</taxon>
        <taxon>Actinopterygii</taxon>
        <taxon>Neopterygii</taxon>
        <taxon>Teleostei</taxon>
        <taxon>Neoteleostei</taxon>
        <taxon>Acanthomorphata</taxon>
        <taxon>Ovalentaria</taxon>
        <taxon>Atherinomorphae</taxon>
        <taxon>Cyprinodontiformes</taxon>
        <taxon>Goodeidae</taxon>
        <taxon>Ataeniobius</taxon>
    </lineage>
</organism>
<dbReference type="EMBL" id="JAHUTI010000194">
    <property type="protein sequence ID" value="MED6231775.1"/>
    <property type="molecule type" value="Genomic_DNA"/>
</dbReference>
<reference evidence="2 3" key="1">
    <citation type="submission" date="2021-07" db="EMBL/GenBank/DDBJ databases">
        <authorList>
            <person name="Palmer J.M."/>
        </authorList>
    </citation>
    <scope>NUCLEOTIDE SEQUENCE [LARGE SCALE GENOMIC DNA]</scope>
    <source>
        <strain evidence="2 3">AT_MEX2019</strain>
        <tissue evidence="2">Muscle</tissue>
    </source>
</reference>
<protein>
    <recommendedName>
        <fullName evidence="4">Secreted protein</fullName>
    </recommendedName>
</protein>
<evidence type="ECO:0008006" key="4">
    <source>
        <dbReference type="Google" id="ProtNLM"/>
    </source>
</evidence>
<keyword evidence="3" id="KW-1185">Reference proteome</keyword>
<gene>
    <name evidence="2" type="ORF">ATANTOWER_007926</name>
</gene>
<accession>A0ABU7A2B9</accession>
<keyword evidence="1" id="KW-0732">Signal</keyword>
<feature type="signal peptide" evidence="1">
    <location>
        <begin position="1"/>
        <end position="16"/>
    </location>
</feature>
<evidence type="ECO:0000256" key="1">
    <source>
        <dbReference type="SAM" id="SignalP"/>
    </source>
</evidence>
<evidence type="ECO:0000313" key="2">
    <source>
        <dbReference type="EMBL" id="MED6231775.1"/>
    </source>
</evidence>
<evidence type="ECO:0000313" key="3">
    <source>
        <dbReference type="Proteomes" id="UP001345963"/>
    </source>
</evidence>
<name>A0ABU7A2B9_9TELE</name>
<comment type="caution">
    <text evidence="2">The sequence shown here is derived from an EMBL/GenBank/DDBJ whole genome shotgun (WGS) entry which is preliminary data.</text>
</comment>
<proteinExistence type="predicted"/>
<dbReference type="Proteomes" id="UP001345963">
    <property type="component" value="Unassembled WGS sequence"/>
</dbReference>